<comment type="caution">
    <text evidence="1">The sequence shown here is derived from an EMBL/GenBank/DDBJ whole genome shotgun (WGS) entry which is preliminary data.</text>
</comment>
<dbReference type="Proteomes" id="UP001500751">
    <property type="component" value="Unassembled WGS sequence"/>
</dbReference>
<proteinExistence type="predicted"/>
<accession>A0ABP5GHV8</accession>
<dbReference type="PANTHER" id="PTHR33361:SF2">
    <property type="entry name" value="DUF885 DOMAIN-CONTAINING PROTEIN"/>
    <property type="match status" value="1"/>
</dbReference>
<evidence type="ECO:0000313" key="1">
    <source>
        <dbReference type="EMBL" id="GAA2046888.1"/>
    </source>
</evidence>
<keyword evidence="2" id="KW-1185">Reference proteome</keyword>
<dbReference type="InterPro" id="IPR010281">
    <property type="entry name" value="DUF885"/>
</dbReference>
<reference evidence="2" key="1">
    <citation type="journal article" date="2019" name="Int. J. Syst. Evol. Microbiol.">
        <title>The Global Catalogue of Microorganisms (GCM) 10K type strain sequencing project: providing services to taxonomists for standard genome sequencing and annotation.</title>
        <authorList>
            <consortium name="The Broad Institute Genomics Platform"/>
            <consortium name="The Broad Institute Genome Sequencing Center for Infectious Disease"/>
            <person name="Wu L."/>
            <person name="Ma J."/>
        </authorList>
    </citation>
    <scope>NUCLEOTIDE SEQUENCE [LARGE SCALE GENOMIC DNA]</scope>
    <source>
        <strain evidence="2">JCM 16014</strain>
    </source>
</reference>
<gene>
    <name evidence="1" type="ORF">GCM10009839_59410</name>
</gene>
<evidence type="ECO:0000313" key="2">
    <source>
        <dbReference type="Proteomes" id="UP001500751"/>
    </source>
</evidence>
<sequence>MTSADSSQTSPTSPNPVADAVAEAVAWYLDANPVSATVMGSENPEHTTSLGDLTLDGYERRAGQAAGHLAALDALADVDCGFEDGVDRDLIRAQLRRIGIHAGRHVWVRDPADYVGTALYAFYLPFQQRTRSEERLVEESLAKLKLVPEVVAACRANLDPALSPRLLVDRALGQVRTGRSFFTETLPSMVHDEGLRTRLAEAGEPAAAAFEELTVFLEDFAERCEGDWRLGEQTYSRLLQDVEMLGYDTAELHRRGRAAWDGLDAELRELAPRITGLPGGAVPRTPDGAPDWRATMAALCEDIPPTEEAMLAEYVAETERARRFTREVDLVSFAAGEECRVQPGPEFVRAILSVASYSRPPALTPSRTGVFNVPFTPTGSSPEAVLGRLKTNARVSMPTIAVHEAYPGHHWHLSWLAEQGRTVRSMFTTPYFIEGWALYIETAMREQGYFADPRHELGHLDARIFRAARIVVDTALHTGEMSIEEAEAFMATKASLTPETAKGEVNRYCSWPTQAPSYLTGCLEIEAIRADYLAQGKGTLKQFHDTIAGSGGLPLGLARRVALR</sequence>
<dbReference type="Pfam" id="PF05960">
    <property type="entry name" value="DUF885"/>
    <property type="match status" value="1"/>
</dbReference>
<name>A0ABP5GHV8_9ACTN</name>
<protein>
    <submittedName>
        <fullName evidence="1">DUF885 domain-containing protein</fullName>
    </submittedName>
</protein>
<organism evidence="1 2">
    <name type="scientific">Catenulispora yoronensis</name>
    <dbReference type="NCBI Taxonomy" id="450799"/>
    <lineage>
        <taxon>Bacteria</taxon>
        <taxon>Bacillati</taxon>
        <taxon>Actinomycetota</taxon>
        <taxon>Actinomycetes</taxon>
        <taxon>Catenulisporales</taxon>
        <taxon>Catenulisporaceae</taxon>
        <taxon>Catenulispora</taxon>
    </lineage>
</organism>
<dbReference type="RefSeq" id="WP_344668977.1">
    <property type="nucleotide sequence ID" value="NZ_BAAAQN010000042.1"/>
</dbReference>
<dbReference type="PANTHER" id="PTHR33361">
    <property type="entry name" value="GLR0591 PROTEIN"/>
    <property type="match status" value="1"/>
</dbReference>
<dbReference type="EMBL" id="BAAAQN010000042">
    <property type="protein sequence ID" value="GAA2046888.1"/>
    <property type="molecule type" value="Genomic_DNA"/>
</dbReference>